<evidence type="ECO:0000256" key="2">
    <source>
        <dbReference type="ARBA" id="ARBA00022917"/>
    </source>
</evidence>
<evidence type="ECO:0000313" key="7">
    <source>
        <dbReference type="Proteomes" id="UP000034364"/>
    </source>
</evidence>
<sequence length="182" mass="20838">MDEVKLKMAKAVDFVKQDLATIRTGRASTSLVENIIINAYGGTTKLKVVELAQVAVPDSQSITVTPYDQSIIGDIRRDIEAANVGFNPVIDNQVIRINVPPLTAERRMEYVKMLHRRLEDGRVKVRQVRHEVMSEYKRSAEEGNLNEDERERQEDELQKLTDEMMERIEEIGKAKEEELVTI</sequence>
<dbReference type="HAMAP" id="MF_00040">
    <property type="entry name" value="RRF"/>
    <property type="match status" value="1"/>
</dbReference>
<comment type="function">
    <text evidence="3">Responsible for the release of ribosomes from messenger RNA at the termination of protein biosynthesis. May increase the efficiency of translation by recycling ribosomes from one round of translation to another.</text>
</comment>
<dbReference type="PANTHER" id="PTHR20982:SF3">
    <property type="entry name" value="MITOCHONDRIAL RIBOSOME RECYCLING FACTOR PSEUDO 1"/>
    <property type="match status" value="1"/>
</dbReference>
<dbReference type="Proteomes" id="UP000034364">
    <property type="component" value="Unassembled WGS sequence"/>
</dbReference>
<dbReference type="PANTHER" id="PTHR20982">
    <property type="entry name" value="RIBOSOME RECYCLING FACTOR"/>
    <property type="match status" value="1"/>
</dbReference>
<dbReference type="GO" id="GO:0005737">
    <property type="term" value="C:cytoplasm"/>
    <property type="evidence" value="ECO:0007669"/>
    <property type="project" value="UniProtKB-SubCell"/>
</dbReference>
<dbReference type="InterPro" id="IPR023584">
    <property type="entry name" value="Ribosome_recyc_fac_dom"/>
</dbReference>
<feature type="domain" description="Ribosome recycling factor" evidence="5">
    <location>
        <begin position="16"/>
        <end position="179"/>
    </location>
</feature>
<dbReference type="Gene3D" id="1.10.132.20">
    <property type="entry name" value="Ribosome-recycling factor"/>
    <property type="match status" value="1"/>
</dbReference>
<dbReference type="FunFam" id="3.30.1360.40:FF:000001">
    <property type="entry name" value="Ribosome-recycling factor"/>
    <property type="match status" value="1"/>
</dbReference>
<comment type="similarity">
    <text evidence="1 3">Belongs to the RRF family.</text>
</comment>
<evidence type="ECO:0000256" key="1">
    <source>
        <dbReference type="ARBA" id="ARBA00005912"/>
    </source>
</evidence>
<dbReference type="GO" id="GO:0006415">
    <property type="term" value="P:translational termination"/>
    <property type="evidence" value="ECO:0007669"/>
    <property type="project" value="UniProtKB-UniRule"/>
</dbReference>
<organism evidence="6 7">
    <name type="scientific">Candidatus Amesbacteria bacterium GW2011_GWA1_47_16</name>
    <dbReference type="NCBI Taxonomy" id="1618353"/>
    <lineage>
        <taxon>Bacteria</taxon>
        <taxon>Candidatus Amesiibacteriota</taxon>
    </lineage>
</organism>
<accession>A0A0G1S5E9</accession>
<dbReference type="PATRIC" id="fig|1618353.3.peg.232"/>
<keyword evidence="3" id="KW-0963">Cytoplasm</keyword>
<evidence type="ECO:0000256" key="4">
    <source>
        <dbReference type="SAM" id="MobiDB-lite"/>
    </source>
</evidence>
<comment type="subcellular location">
    <subcellularLocation>
        <location evidence="3">Cytoplasm</location>
    </subcellularLocation>
</comment>
<dbReference type="Gene3D" id="3.30.1360.40">
    <property type="match status" value="1"/>
</dbReference>
<feature type="region of interest" description="Disordered" evidence="4">
    <location>
        <begin position="136"/>
        <end position="155"/>
    </location>
</feature>
<dbReference type="GO" id="GO:0043023">
    <property type="term" value="F:ribosomal large subunit binding"/>
    <property type="evidence" value="ECO:0007669"/>
    <property type="project" value="TreeGrafter"/>
</dbReference>
<dbReference type="EMBL" id="LCNV01000006">
    <property type="protein sequence ID" value="KKU64607.1"/>
    <property type="molecule type" value="Genomic_DNA"/>
</dbReference>
<reference evidence="6 7" key="1">
    <citation type="journal article" date="2015" name="Nature">
        <title>rRNA introns, odd ribosomes, and small enigmatic genomes across a large radiation of phyla.</title>
        <authorList>
            <person name="Brown C.T."/>
            <person name="Hug L.A."/>
            <person name="Thomas B.C."/>
            <person name="Sharon I."/>
            <person name="Castelle C.J."/>
            <person name="Singh A."/>
            <person name="Wilkins M.J."/>
            <person name="Williams K.H."/>
            <person name="Banfield J.F."/>
        </authorList>
    </citation>
    <scope>NUCLEOTIDE SEQUENCE [LARGE SCALE GENOMIC DNA]</scope>
</reference>
<keyword evidence="2 3" id="KW-0648">Protein biosynthesis</keyword>
<dbReference type="Pfam" id="PF01765">
    <property type="entry name" value="RRF"/>
    <property type="match status" value="1"/>
</dbReference>
<proteinExistence type="inferred from homology"/>
<comment type="caution">
    <text evidence="6">The sequence shown here is derived from an EMBL/GenBank/DDBJ whole genome shotgun (WGS) entry which is preliminary data.</text>
</comment>
<gene>
    <name evidence="3" type="primary">frr</name>
    <name evidence="6" type="ORF">UX87_C0006G0007</name>
</gene>
<evidence type="ECO:0000313" key="6">
    <source>
        <dbReference type="EMBL" id="KKU64607.1"/>
    </source>
</evidence>
<dbReference type="InterPro" id="IPR036191">
    <property type="entry name" value="RRF_sf"/>
</dbReference>
<dbReference type="SUPFAM" id="SSF55194">
    <property type="entry name" value="Ribosome recycling factor, RRF"/>
    <property type="match status" value="1"/>
</dbReference>
<evidence type="ECO:0000256" key="3">
    <source>
        <dbReference type="HAMAP-Rule" id="MF_00040"/>
    </source>
</evidence>
<evidence type="ECO:0000259" key="5">
    <source>
        <dbReference type="Pfam" id="PF01765"/>
    </source>
</evidence>
<protein>
    <recommendedName>
        <fullName evidence="3">Ribosome-recycling factor</fullName>
        <shortName evidence="3">RRF</shortName>
    </recommendedName>
    <alternativeName>
        <fullName evidence="3">Ribosome-releasing factor</fullName>
    </alternativeName>
</protein>
<name>A0A0G1S5E9_9BACT</name>
<dbReference type="InterPro" id="IPR002661">
    <property type="entry name" value="Ribosome_recyc_fac"/>
</dbReference>
<dbReference type="NCBIfam" id="TIGR00496">
    <property type="entry name" value="frr"/>
    <property type="match status" value="1"/>
</dbReference>
<dbReference type="AlphaFoldDB" id="A0A0G1S5E9"/>